<organism evidence="8 9">
    <name type="scientific">Datura stramonium</name>
    <name type="common">Jimsonweed</name>
    <name type="synonym">Common thornapple</name>
    <dbReference type="NCBI Taxonomy" id="4076"/>
    <lineage>
        <taxon>Eukaryota</taxon>
        <taxon>Viridiplantae</taxon>
        <taxon>Streptophyta</taxon>
        <taxon>Embryophyta</taxon>
        <taxon>Tracheophyta</taxon>
        <taxon>Spermatophyta</taxon>
        <taxon>Magnoliopsida</taxon>
        <taxon>eudicotyledons</taxon>
        <taxon>Gunneridae</taxon>
        <taxon>Pentapetalae</taxon>
        <taxon>asterids</taxon>
        <taxon>lamiids</taxon>
        <taxon>Solanales</taxon>
        <taxon>Solanaceae</taxon>
        <taxon>Solanoideae</taxon>
        <taxon>Datureae</taxon>
        <taxon>Datura</taxon>
    </lineage>
</organism>
<keyword evidence="9" id="KW-1185">Reference proteome</keyword>
<comment type="catalytic activity">
    <reaction evidence="6">
        <text>Cleaves type-1 transmembrane domains using a catalytic dyad composed of serine and histidine that are contributed by different transmembrane domains.</text>
        <dbReference type="EC" id="3.4.21.105"/>
    </reaction>
</comment>
<reference evidence="8 9" key="1">
    <citation type="journal article" date="2021" name="BMC Genomics">
        <title>Datura genome reveals duplications of psychoactive alkaloid biosynthetic genes and high mutation rate following tissue culture.</title>
        <authorList>
            <person name="Rajewski A."/>
            <person name="Carter-House D."/>
            <person name="Stajich J."/>
            <person name="Litt A."/>
        </authorList>
    </citation>
    <scope>NUCLEOTIDE SEQUENCE [LARGE SCALE GENOMIC DNA]</scope>
    <source>
        <strain evidence="8">AR-01</strain>
    </source>
</reference>
<dbReference type="SUPFAM" id="SSF144091">
    <property type="entry name" value="Rhomboid-like"/>
    <property type="match status" value="1"/>
</dbReference>
<feature type="transmembrane region" description="Helical" evidence="6">
    <location>
        <begin position="94"/>
        <end position="116"/>
    </location>
</feature>
<dbReference type="Proteomes" id="UP000823775">
    <property type="component" value="Unassembled WGS sequence"/>
</dbReference>
<evidence type="ECO:0000256" key="1">
    <source>
        <dbReference type="ARBA" id="ARBA00004141"/>
    </source>
</evidence>
<keyword evidence="4 6" id="KW-1133">Transmembrane helix</keyword>
<comment type="subcellular location">
    <subcellularLocation>
        <location evidence="1 6">Membrane</location>
        <topology evidence="1 6">Multi-pass membrane protein</topology>
    </subcellularLocation>
</comment>
<name>A0ABS8WRG5_DATST</name>
<accession>A0ABS8WRG5</accession>
<dbReference type="InterPro" id="IPR035952">
    <property type="entry name" value="Rhomboid-like_sf"/>
</dbReference>
<dbReference type="EMBL" id="JACEIK010011189">
    <property type="protein sequence ID" value="MCE3215515.1"/>
    <property type="molecule type" value="Genomic_DNA"/>
</dbReference>
<evidence type="ECO:0000259" key="7">
    <source>
        <dbReference type="Pfam" id="PF01694"/>
    </source>
</evidence>
<evidence type="ECO:0000256" key="5">
    <source>
        <dbReference type="ARBA" id="ARBA00023136"/>
    </source>
</evidence>
<proteinExistence type="inferred from homology"/>
<keyword evidence="6" id="KW-0378">Hydrolase</keyword>
<keyword evidence="6" id="KW-0645">Protease</keyword>
<feature type="transmembrane region" description="Helical" evidence="6">
    <location>
        <begin position="69"/>
        <end position="88"/>
    </location>
</feature>
<evidence type="ECO:0000256" key="3">
    <source>
        <dbReference type="ARBA" id="ARBA00022692"/>
    </source>
</evidence>
<protein>
    <recommendedName>
        <fullName evidence="6">RHOMBOID-like protein</fullName>
        <ecNumber evidence="6">3.4.21.105</ecNumber>
    </recommendedName>
</protein>
<evidence type="ECO:0000313" key="9">
    <source>
        <dbReference type="Proteomes" id="UP000823775"/>
    </source>
</evidence>
<dbReference type="PANTHER" id="PTHR22936">
    <property type="entry name" value="RHOMBOID-RELATED"/>
    <property type="match status" value="1"/>
</dbReference>
<keyword evidence="6" id="KW-0720">Serine protease</keyword>
<comment type="caution">
    <text evidence="6">Lacks conserved residue(s) required for the propagation of feature annotation.</text>
</comment>
<feature type="transmembrane region" description="Helical" evidence="6">
    <location>
        <begin position="137"/>
        <end position="154"/>
    </location>
</feature>
<feature type="domain" description="Peptidase S54 rhomboid" evidence="7">
    <location>
        <begin position="13"/>
        <end position="111"/>
    </location>
</feature>
<evidence type="ECO:0000256" key="6">
    <source>
        <dbReference type="RuleBase" id="RU362115"/>
    </source>
</evidence>
<evidence type="ECO:0000313" key="8">
    <source>
        <dbReference type="EMBL" id="MCE3215515.1"/>
    </source>
</evidence>
<feature type="transmembrane region" description="Helical" evidence="6">
    <location>
        <begin position="41"/>
        <end position="62"/>
    </location>
</feature>
<comment type="similarity">
    <text evidence="2 6">Belongs to the peptidase S54 family.</text>
</comment>
<dbReference type="PANTHER" id="PTHR22936:SF107">
    <property type="entry name" value="RHOMBOID-LIKE PROTEIN 1"/>
    <property type="match status" value="1"/>
</dbReference>
<dbReference type="Pfam" id="PF01694">
    <property type="entry name" value="Rhomboid"/>
    <property type="match status" value="1"/>
</dbReference>
<dbReference type="Gene3D" id="1.20.1540.10">
    <property type="entry name" value="Rhomboid-like"/>
    <property type="match status" value="1"/>
</dbReference>
<keyword evidence="3 6" id="KW-0812">Transmembrane</keyword>
<evidence type="ECO:0000256" key="4">
    <source>
        <dbReference type="ARBA" id="ARBA00022989"/>
    </source>
</evidence>
<comment type="caution">
    <text evidence="8">The sequence shown here is derived from an EMBL/GenBank/DDBJ whole genome shotgun (WGS) entry which is preliminary data.</text>
</comment>
<evidence type="ECO:0000256" key="2">
    <source>
        <dbReference type="ARBA" id="ARBA00009045"/>
    </source>
</evidence>
<dbReference type="InterPro" id="IPR022764">
    <property type="entry name" value="Peptidase_S54_rhomboid_dom"/>
</dbReference>
<comment type="function">
    <text evidence="6">Serine protease involved in intramembrane proteolysis.</text>
</comment>
<dbReference type="EC" id="3.4.21.105" evidence="6"/>
<feature type="transmembrane region" description="Helical" evidence="6">
    <location>
        <begin position="16"/>
        <end position="35"/>
    </location>
</feature>
<keyword evidence="5 6" id="KW-0472">Membrane</keyword>
<gene>
    <name evidence="8" type="primary">RHBDL2</name>
    <name evidence="8" type="ORF">HAX54_002637</name>
</gene>
<sequence>MFMRTLYLVPPQQLRIGPLYVLAGVGGSLLSSLFVRKKISVGASGALFGLLGAMLSELITNWTLYENKLATLLTLLLIIAINLAVGILPHVDNFAHVGGFVTGFFLGCVLLLRPQFGWINQKKAPPGYFVASKKSKYKIYQYILLMVSLAFLLTG</sequence>
<dbReference type="InterPro" id="IPR002610">
    <property type="entry name" value="Peptidase_S54_rhomboid-like"/>
</dbReference>